<dbReference type="OrthoDB" id="9812626at2"/>
<dbReference type="EMBL" id="VNHU01000010">
    <property type="protein sequence ID" value="TYP71028.1"/>
    <property type="molecule type" value="Genomic_DNA"/>
</dbReference>
<keyword evidence="3 4" id="KW-0663">Pyridoxal phosphate</keyword>
<comment type="catalytic activity">
    <reaction evidence="4 6">
        <text>L-kynurenine + H2O = anthranilate + L-alanine + H(+)</text>
        <dbReference type="Rhea" id="RHEA:16813"/>
        <dbReference type="ChEBI" id="CHEBI:15377"/>
        <dbReference type="ChEBI" id="CHEBI:15378"/>
        <dbReference type="ChEBI" id="CHEBI:16567"/>
        <dbReference type="ChEBI" id="CHEBI:57959"/>
        <dbReference type="ChEBI" id="CHEBI:57972"/>
        <dbReference type="EC" id="3.7.1.3"/>
    </reaction>
</comment>
<comment type="pathway">
    <text evidence="4 6">Amino-acid degradation; L-kynurenine degradation; L-alanine and anthranilate from L-kynurenine: step 1/1.</text>
</comment>
<feature type="domain" description="Aminotransferase class V" evidence="7">
    <location>
        <begin position="49"/>
        <end position="250"/>
    </location>
</feature>
<dbReference type="Pfam" id="PF00266">
    <property type="entry name" value="Aminotran_5"/>
    <property type="match status" value="1"/>
</dbReference>
<dbReference type="GO" id="GO:0019441">
    <property type="term" value="P:L-tryptophan catabolic process to kynurenine"/>
    <property type="evidence" value="ECO:0007669"/>
    <property type="project" value="TreeGrafter"/>
</dbReference>
<dbReference type="Proteomes" id="UP000324376">
    <property type="component" value="Unassembled WGS sequence"/>
</dbReference>
<dbReference type="InterPro" id="IPR015424">
    <property type="entry name" value="PyrdxlP-dep_Trfase"/>
</dbReference>
<organism evidence="8 9">
    <name type="scientific">Aquimarina intermedia</name>
    <dbReference type="NCBI Taxonomy" id="350814"/>
    <lineage>
        <taxon>Bacteria</taxon>
        <taxon>Pseudomonadati</taxon>
        <taxon>Bacteroidota</taxon>
        <taxon>Flavobacteriia</taxon>
        <taxon>Flavobacteriales</taxon>
        <taxon>Flavobacteriaceae</taxon>
        <taxon>Aquimarina</taxon>
    </lineage>
</organism>
<feature type="binding site" evidence="4">
    <location>
        <begin position="133"/>
        <end position="136"/>
    </location>
    <ligand>
        <name>pyridoxal 5'-phosphate</name>
        <dbReference type="ChEBI" id="CHEBI:597326"/>
    </ligand>
</feature>
<dbReference type="PIRSF" id="PIRSF038800">
    <property type="entry name" value="KYNU"/>
    <property type="match status" value="1"/>
</dbReference>
<comment type="caution">
    <text evidence="4">Lacks conserved residue(s) required for the propagation of feature annotation.</text>
</comment>
<protein>
    <recommendedName>
        <fullName evidence="4 5">Kynureninase</fullName>
        <ecNumber evidence="4 5">3.7.1.3</ecNumber>
    </recommendedName>
    <alternativeName>
        <fullName evidence="4">L-kynurenine hydrolase</fullName>
    </alternativeName>
</protein>
<feature type="modified residue" description="N6-(pyridoxal phosphate)lysine" evidence="4">
    <location>
        <position position="244"/>
    </location>
</feature>
<comment type="subunit">
    <text evidence="4 6">Homodimer.</text>
</comment>
<dbReference type="FunFam" id="3.40.640.10:FF:000031">
    <property type="entry name" value="Kynureninase"/>
    <property type="match status" value="1"/>
</dbReference>
<feature type="binding site" evidence="4">
    <location>
        <position position="274"/>
    </location>
    <ligand>
        <name>pyridoxal 5'-phosphate</name>
        <dbReference type="ChEBI" id="CHEBI:597326"/>
    </ligand>
</feature>
<evidence type="ECO:0000256" key="5">
    <source>
        <dbReference type="NCBIfam" id="TIGR01814"/>
    </source>
</evidence>
<comment type="function">
    <text evidence="4 6">Catalyzes the cleavage of L-kynurenine (L-Kyn) and L-3-hydroxykynurenine (L-3OHKyn) into anthranilic acid (AA) and 3-hydroxyanthranilic acid (3-OHAA), respectively.</text>
</comment>
<dbReference type="SUPFAM" id="SSF53383">
    <property type="entry name" value="PLP-dependent transferases"/>
    <property type="match status" value="1"/>
</dbReference>
<dbReference type="PANTHER" id="PTHR14084">
    <property type="entry name" value="KYNURENINASE"/>
    <property type="match status" value="1"/>
</dbReference>
<dbReference type="InterPro" id="IPR015421">
    <property type="entry name" value="PyrdxlP-dep_Trfase_major"/>
</dbReference>
<feature type="binding site" evidence="4">
    <location>
        <position position="106"/>
    </location>
    <ligand>
        <name>pyridoxal 5'-phosphate</name>
        <dbReference type="ChEBI" id="CHEBI:597326"/>
    </ligand>
</feature>
<comment type="caution">
    <text evidence="8">The sequence shown here is derived from an EMBL/GenBank/DDBJ whole genome shotgun (WGS) entry which is preliminary data.</text>
</comment>
<dbReference type="GO" id="GO:0043420">
    <property type="term" value="P:anthranilate metabolic process"/>
    <property type="evidence" value="ECO:0007669"/>
    <property type="project" value="TreeGrafter"/>
</dbReference>
<dbReference type="Pfam" id="PF22580">
    <property type="entry name" value="KYNU_C"/>
    <property type="match status" value="1"/>
</dbReference>
<evidence type="ECO:0000313" key="9">
    <source>
        <dbReference type="Proteomes" id="UP000324376"/>
    </source>
</evidence>
<evidence type="ECO:0000259" key="7">
    <source>
        <dbReference type="Pfam" id="PF00266"/>
    </source>
</evidence>
<evidence type="ECO:0000256" key="6">
    <source>
        <dbReference type="PIRNR" id="PIRNR038800"/>
    </source>
</evidence>
<proteinExistence type="inferred from homology"/>
<feature type="binding site" evidence="4">
    <location>
        <position position="243"/>
    </location>
    <ligand>
        <name>pyridoxal 5'-phosphate</name>
        <dbReference type="ChEBI" id="CHEBI:597326"/>
    </ligand>
</feature>
<dbReference type="UniPathway" id="UPA00253">
    <property type="reaction ID" value="UER00329"/>
</dbReference>
<dbReference type="GO" id="GO:0009435">
    <property type="term" value="P:NAD+ biosynthetic process"/>
    <property type="evidence" value="ECO:0007669"/>
    <property type="project" value="UniProtKB-UniRule"/>
</dbReference>
<dbReference type="AlphaFoldDB" id="A0A5S5BXG7"/>
<dbReference type="GO" id="GO:0097053">
    <property type="term" value="P:L-kynurenine catabolic process"/>
    <property type="evidence" value="ECO:0007669"/>
    <property type="project" value="UniProtKB-UniRule"/>
</dbReference>
<keyword evidence="1 4" id="KW-0662">Pyridine nucleotide biosynthesis</keyword>
<feature type="binding site" evidence="4">
    <location>
        <position position="105"/>
    </location>
    <ligand>
        <name>pyridoxal 5'-phosphate</name>
        <dbReference type="ChEBI" id="CHEBI:597326"/>
    </ligand>
</feature>
<dbReference type="HAMAP" id="MF_01970">
    <property type="entry name" value="Kynureninase"/>
    <property type="match status" value="1"/>
</dbReference>
<accession>A0A5S5BXG7</accession>
<sequence length="426" mass="48787">MQFKNTKAFAEELDKNDPLRSYRDRFLFPKHKGNDVIYFTGNSLGLQPKNAQEYVNEIMTDWSQMAVEGHFYADKPWWDYHERLAEPLSKIVGAKPSEITVMNTLTINLHLLMVSFYRPTAKRYKIICEEKAFPSDQYLLQSQVRFHGYDPKDAIVEIKKREGEHNFRTEDILRTIKETGDACALVFIGGVNYYTGQVFDMETITKAGHEIGAFVGWDLAHAAGNIELKLHDWDADFAAWCSYKYMNSGPGNASGCYIHERFHNSKEIPRFEGWWGTNKEDRFLMKPEFEPMPNADAWQVSNAPVLALAPYLASLQLFEEVGVEPLFAKRDLIVQYLEFILKDIDAQVAGSFEIITPSDPKQRGTQLSVFLHGSGKSLFTYLMDNGVVTDWREPNVIRLAPAPFYCSFVDMYNFGQLLKKGIEATS</sequence>
<comment type="pathway">
    <text evidence="4 6">Cofactor biosynthesis; NAD(+) biosynthesis; quinolinate from L-kynurenine: step 2/3.</text>
</comment>
<feature type="binding site" evidence="4">
    <location>
        <position position="302"/>
    </location>
    <ligand>
        <name>pyridoxal 5'-phosphate</name>
        <dbReference type="ChEBI" id="CHEBI:597326"/>
    </ligand>
</feature>
<comment type="similarity">
    <text evidence="4 6">Belongs to the kynureninase family.</text>
</comment>
<dbReference type="UniPathway" id="UPA00334">
    <property type="reaction ID" value="UER00455"/>
</dbReference>
<dbReference type="GO" id="GO:0005737">
    <property type="term" value="C:cytoplasm"/>
    <property type="evidence" value="ECO:0007669"/>
    <property type="project" value="UniProtKB-UniRule"/>
</dbReference>
<evidence type="ECO:0000256" key="3">
    <source>
        <dbReference type="ARBA" id="ARBA00022898"/>
    </source>
</evidence>
<evidence type="ECO:0000256" key="1">
    <source>
        <dbReference type="ARBA" id="ARBA00022642"/>
    </source>
</evidence>
<keyword evidence="9" id="KW-1185">Reference proteome</keyword>
<dbReference type="RefSeq" id="WP_148783533.1">
    <property type="nucleotide sequence ID" value="NZ_VNHU01000010.1"/>
</dbReference>
<evidence type="ECO:0000313" key="8">
    <source>
        <dbReference type="EMBL" id="TYP71028.1"/>
    </source>
</evidence>
<dbReference type="InterPro" id="IPR000192">
    <property type="entry name" value="Aminotrans_V_dom"/>
</dbReference>
<dbReference type="InterPro" id="IPR015422">
    <property type="entry name" value="PyrdxlP-dep_Trfase_small"/>
</dbReference>
<feature type="binding site" evidence="4">
    <location>
        <position position="218"/>
    </location>
    <ligand>
        <name>pyridoxal 5'-phosphate</name>
        <dbReference type="ChEBI" id="CHEBI:597326"/>
    </ligand>
</feature>
<feature type="binding site" evidence="4">
    <location>
        <position position="221"/>
    </location>
    <ligand>
        <name>pyridoxal 5'-phosphate</name>
        <dbReference type="ChEBI" id="CHEBI:597326"/>
    </ligand>
</feature>
<comment type="catalytic activity">
    <reaction evidence="6">
        <text>3-hydroxy-L-kynurenine + H2O = 3-hydroxyanthranilate + L-alanine + H(+)</text>
        <dbReference type="Rhea" id="RHEA:25143"/>
        <dbReference type="ChEBI" id="CHEBI:15377"/>
        <dbReference type="ChEBI" id="CHEBI:15378"/>
        <dbReference type="ChEBI" id="CHEBI:36559"/>
        <dbReference type="ChEBI" id="CHEBI:57972"/>
        <dbReference type="ChEBI" id="CHEBI:58125"/>
        <dbReference type="EC" id="3.7.1.3"/>
    </reaction>
</comment>
<keyword evidence="2 4" id="KW-0378">Hydrolase</keyword>
<evidence type="ECO:0000256" key="2">
    <source>
        <dbReference type="ARBA" id="ARBA00022801"/>
    </source>
</evidence>
<dbReference type="InterPro" id="IPR010111">
    <property type="entry name" value="Kynureninase"/>
</dbReference>
<dbReference type="PANTHER" id="PTHR14084:SF0">
    <property type="entry name" value="KYNURENINASE"/>
    <property type="match status" value="1"/>
</dbReference>
<dbReference type="GO" id="GO:0030170">
    <property type="term" value="F:pyridoxal phosphate binding"/>
    <property type="evidence" value="ECO:0007669"/>
    <property type="project" value="UniProtKB-UniRule"/>
</dbReference>
<reference evidence="8 9" key="1">
    <citation type="submission" date="2019-07" db="EMBL/GenBank/DDBJ databases">
        <title>Genomic Encyclopedia of Archaeal and Bacterial Type Strains, Phase II (KMG-II): from individual species to whole genera.</title>
        <authorList>
            <person name="Goeker M."/>
        </authorList>
    </citation>
    <scope>NUCLEOTIDE SEQUENCE [LARGE SCALE GENOMIC DNA]</scope>
    <source>
        <strain evidence="8 9">DSM 17527</strain>
    </source>
</reference>
<evidence type="ECO:0000256" key="4">
    <source>
        <dbReference type="HAMAP-Rule" id="MF_01970"/>
    </source>
</evidence>
<dbReference type="Gene3D" id="3.40.640.10">
    <property type="entry name" value="Type I PLP-dependent aspartate aminotransferase-like (Major domain)"/>
    <property type="match status" value="1"/>
</dbReference>
<dbReference type="Gene3D" id="3.90.1150.10">
    <property type="entry name" value="Aspartate Aminotransferase, domain 1"/>
    <property type="match status" value="1"/>
</dbReference>
<gene>
    <name evidence="4" type="primary">kynU</name>
    <name evidence="8" type="ORF">BD809_11087</name>
</gene>
<dbReference type="EC" id="3.7.1.3" evidence="4 5"/>
<comment type="cofactor">
    <cofactor evidence="4 6">
        <name>pyridoxal 5'-phosphate</name>
        <dbReference type="ChEBI" id="CHEBI:597326"/>
    </cofactor>
</comment>
<dbReference type="NCBIfam" id="TIGR01814">
    <property type="entry name" value="kynureninase"/>
    <property type="match status" value="1"/>
</dbReference>
<name>A0A5S5BXG7_9FLAO</name>
<dbReference type="GO" id="GO:0019805">
    <property type="term" value="P:quinolinate biosynthetic process"/>
    <property type="evidence" value="ECO:0007669"/>
    <property type="project" value="UniProtKB-UniRule"/>
</dbReference>
<dbReference type="GO" id="GO:0030429">
    <property type="term" value="F:kynureninase activity"/>
    <property type="evidence" value="ECO:0007669"/>
    <property type="project" value="UniProtKB-UniRule"/>
</dbReference>